<proteinExistence type="predicted"/>
<dbReference type="Pfam" id="PF10844">
    <property type="entry name" value="DUF2577"/>
    <property type="match status" value="1"/>
</dbReference>
<sequence length="117" mass="12863">MDNTYSGLAAAMNPRADPTDGFAIGFVTALAPLTVQMGDQTYYGDEITVARQLIERTEEVTPVSWQTSPQTCTASHAHDIPQNRVQLIIHSPLRTGQRVLILPKADQQSIYLVDILP</sequence>
<accession>A0A1Y4L2S3</accession>
<name>A0A1Y4L2S3_9FIRM</name>
<evidence type="ECO:0000313" key="1">
    <source>
        <dbReference type="EMBL" id="OUP51087.1"/>
    </source>
</evidence>
<dbReference type="EMBL" id="NFKK01000025">
    <property type="protein sequence ID" value="OUP51087.1"/>
    <property type="molecule type" value="Genomic_DNA"/>
</dbReference>
<evidence type="ECO:0000313" key="2">
    <source>
        <dbReference type="Proteomes" id="UP000195897"/>
    </source>
</evidence>
<dbReference type="AlphaFoldDB" id="A0A1Y4L2S3"/>
<reference evidence="2" key="1">
    <citation type="submission" date="2017-04" db="EMBL/GenBank/DDBJ databases">
        <title>Function of individual gut microbiota members based on whole genome sequencing of pure cultures obtained from chicken caecum.</title>
        <authorList>
            <person name="Medvecky M."/>
            <person name="Cejkova D."/>
            <person name="Polansky O."/>
            <person name="Karasova D."/>
            <person name="Kubasova T."/>
            <person name="Cizek A."/>
            <person name="Rychlik I."/>
        </authorList>
    </citation>
    <scope>NUCLEOTIDE SEQUENCE [LARGE SCALE GENOMIC DNA]</scope>
    <source>
        <strain evidence="2">An180</strain>
    </source>
</reference>
<gene>
    <name evidence="1" type="ORF">B5F17_13600</name>
</gene>
<protein>
    <recommendedName>
        <fullName evidence="3">DUF2577 domain-containing protein</fullName>
    </recommendedName>
</protein>
<dbReference type="Proteomes" id="UP000195897">
    <property type="component" value="Unassembled WGS sequence"/>
</dbReference>
<organism evidence="1 2">
    <name type="scientific">Butyricicoccus pullicaecorum</name>
    <dbReference type="NCBI Taxonomy" id="501571"/>
    <lineage>
        <taxon>Bacteria</taxon>
        <taxon>Bacillati</taxon>
        <taxon>Bacillota</taxon>
        <taxon>Clostridia</taxon>
        <taxon>Eubacteriales</taxon>
        <taxon>Butyricicoccaceae</taxon>
        <taxon>Butyricicoccus</taxon>
    </lineage>
</organism>
<dbReference type="RefSeq" id="WP_087374696.1">
    <property type="nucleotide sequence ID" value="NZ_NFKK01000025.1"/>
</dbReference>
<evidence type="ECO:0008006" key="3">
    <source>
        <dbReference type="Google" id="ProtNLM"/>
    </source>
</evidence>
<comment type="caution">
    <text evidence="1">The sequence shown here is derived from an EMBL/GenBank/DDBJ whole genome shotgun (WGS) entry which is preliminary data.</text>
</comment>
<dbReference type="InterPro" id="IPR022555">
    <property type="entry name" value="DUF2577"/>
</dbReference>